<proteinExistence type="predicted"/>
<accession>A0A1N7HI53</accession>
<dbReference type="Gene3D" id="1.10.10.1320">
    <property type="entry name" value="Anti-sigma factor, zinc-finger domain"/>
    <property type="match status" value="1"/>
</dbReference>
<dbReference type="GO" id="GO:0008270">
    <property type="term" value="F:zinc ion binding"/>
    <property type="evidence" value="ECO:0007669"/>
    <property type="project" value="UniProtKB-KW"/>
</dbReference>
<name>A0A1N7HI53_AQUAC</name>
<feature type="domain" description="Putative zinc-finger" evidence="1">
    <location>
        <begin position="4"/>
        <end position="38"/>
    </location>
</feature>
<dbReference type="InterPro" id="IPR041916">
    <property type="entry name" value="Anti_sigma_zinc_sf"/>
</dbReference>
<gene>
    <name evidence="2" type="ORF">SAMN05878282_103247</name>
</gene>
<evidence type="ECO:0000313" key="2">
    <source>
        <dbReference type="EMBL" id="SIQ33874.1"/>
    </source>
</evidence>
<dbReference type="EMBL" id="FTMP01000003">
    <property type="protein sequence ID" value="SIQ33874.1"/>
    <property type="molecule type" value="Genomic_DNA"/>
</dbReference>
<dbReference type="Pfam" id="PF13490">
    <property type="entry name" value="zf-HC2"/>
    <property type="match status" value="1"/>
</dbReference>
<protein>
    <submittedName>
        <fullName evidence="2">Putative zinc-finger</fullName>
    </submittedName>
</protein>
<dbReference type="AlphaFoldDB" id="A0A1N7HI53"/>
<evidence type="ECO:0000313" key="3">
    <source>
        <dbReference type="Proteomes" id="UP000185841"/>
    </source>
</evidence>
<keyword evidence="2" id="KW-0862">Zinc</keyword>
<dbReference type="InterPro" id="IPR027383">
    <property type="entry name" value="Znf_put"/>
</dbReference>
<reference evidence="2 3" key="1">
    <citation type="submission" date="2017-01" db="EMBL/GenBank/DDBJ databases">
        <authorList>
            <person name="Mah S.A."/>
            <person name="Swanson W.J."/>
            <person name="Moy G.W."/>
            <person name="Vacquier V.D."/>
        </authorList>
    </citation>
    <scope>NUCLEOTIDE SEQUENCE [LARGE SCALE GENOMIC DNA]</scope>
    <source>
        <strain evidence="2 3">RU36E</strain>
    </source>
</reference>
<keyword evidence="2" id="KW-0863">Zinc-finger</keyword>
<evidence type="ECO:0000259" key="1">
    <source>
        <dbReference type="Pfam" id="PF13490"/>
    </source>
</evidence>
<sequence length="76" mass="8926">MLSCKDLVERSSDYLDGQLRLRERLGVRVHLAMCVHCRRFIRQLKLSQAVLRQLPEKPVAELDSLAEKLARQRREP</sequence>
<dbReference type="RefSeq" id="WP_076426224.1">
    <property type="nucleotide sequence ID" value="NZ_FTMP01000003.1"/>
</dbReference>
<dbReference type="Proteomes" id="UP000185841">
    <property type="component" value="Unassembled WGS sequence"/>
</dbReference>
<keyword evidence="2" id="KW-0479">Metal-binding</keyword>
<organism evidence="2 3">
    <name type="scientific">Aquipseudomonas alcaligenes</name>
    <name type="common">Pseudomonas alcaligenes</name>
    <dbReference type="NCBI Taxonomy" id="43263"/>
    <lineage>
        <taxon>Bacteria</taxon>
        <taxon>Pseudomonadati</taxon>
        <taxon>Pseudomonadota</taxon>
        <taxon>Gammaproteobacteria</taxon>
        <taxon>Pseudomonadales</taxon>
        <taxon>Pseudomonadaceae</taxon>
        <taxon>Aquipseudomonas</taxon>
    </lineage>
</organism>